<dbReference type="Pfam" id="PF22953">
    <property type="entry name" value="SpnB_Rossmann"/>
    <property type="match status" value="1"/>
</dbReference>
<evidence type="ECO:0000256" key="1">
    <source>
        <dbReference type="ARBA" id="ARBA00022679"/>
    </source>
</evidence>
<evidence type="ECO:0000313" key="6">
    <source>
        <dbReference type="Proteomes" id="UP001431429"/>
    </source>
</evidence>
<dbReference type="Pfam" id="PF13602">
    <property type="entry name" value="ADH_zinc_N_2"/>
    <property type="match status" value="1"/>
</dbReference>
<dbReference type="PROSITE" id="PS01162">
    <property type="entry name" value="QOR_ZETA_CRYSTAL"/>
    <property type="match status" value="1"/>
</dbReference>
<dbReference type="PANTHER" id="PTHR43775">
    <property type="entry name" value="FATTY ACID SYNTHASE"/>
    <property type="match status" value="1"/>
</dbReference>
<dbReference type="EMBL" id="JAMQAW010000049">
    <property type="protein sequence ID" value="MCM2392795.1"/>
    <property type="molecule type" value="Genomic_DNA"/>
</dbReference>
<dbReference type="SMART" id="SM00826">
    <property type="entry name" value="PKS_DH"/>
    <property type="match status" value="1"/>
</dbReference>
<keyword evidence="2" id="KW-0511">Multifunctional enzyme</keyword>
<dbReference type="SUPFAM" id="SSF51735">
    <property type="entry name" value="NAD(P)-binding Rossmann-fold domains"/>
    <property type="match status" value="3"/>
</dbReference>
<keyword evidence="1" id="KW-0808">Transferase</keyword>
<dbReference type="PANTHER" id="PTHR43775:SF51">
    <property type="entry name" value="INACTIVE PHENOLPHTHIOCEROL SYNTHESIS POLYKETIDE SYNTHASE TYPE I PKS1-RELATED"/>
    <property type="match status" value="1"/>
</dbReference>
<evidence type="ECO:0000256" key="3">
    <source>
        <dbReference type="PROSITE-ProRule" id="PRU01363"/>
    </source>
</evidence>
<dbReference type="InterPro" id="IPR049900">
    <property type="entry name" value="PKS_mFAS_DH"/>
</dbReference>
<dbReference type="Pfam" id="PF14765">
    <property type="entry name" value="PS-DH"/>
    <property type="match status" value="1"/>
</dbReference>
<evidence type="ECO:0000256" key="2">
    <source>
        <dbReference type="ARBA" id="ARBA00023268"/>
    </source>
</evidence>
<feature type="domain" description="PKS/mFAS DH" evidence="4">
    <location>
        <begin position="1"/>
        <end position="232"/>
    </location>
</feature>
<comment type="caution">
    <text evidence="3">Lacks conserved residue(s) required for the propagation of feature annotation.</text>
</comment>
<dbReference type="Gene3D" id="3.40.50.720">
    <property type="entry name" value="NAD(P)-binding Rossmann-like Domain"/>
    <property type="match status" value="1"/>
</dbReference>
<proteinExistence type="predicted"/>
<dbReference type="InterPro" id="IPR042104">
    <property type="entry name" value="PKS_dehydratase_sf"/>
</dbReference>
<dbReference type="InterPro" id="IPR055123">
    <property type="entry name" value="SpnB-like_Rossmann"/>
</dbReference>
<dbReference type="SUPFAM" id="SSF50129">
    <property type="entry name" value="GroES-like"/>
    <property type="match status" value="1"/>
</dbReference>
<reference evidence="5" key="1">
    <citation type="submission" date="2022-06" db="EMBL/GenBank/DDBJ databases">
        <title>Genome public.</title>
        <authorList>
            <person name="Sun Q."/>
        </authorList>
    </citation>
    <scope>NUCLEOTIDE SEQUENCE</scope>
    <source>
        <strain evidence="5">CWNU-1</strain>
    </source>
</reference>
<feature type="non-terminal residue" evidence="5">
    <location>
        <position position="926"/>
    </location>
</feature>
<dbReference type="Pfam" id="PF08659">
    <property type="entry name" value="KR"/>
    <property type="match status" value="1"/>
</dbReference>
<dbReference type="InterPro" id="IPR013968">
    <property type="entry name" value="PKS_KR"/>
</dbReference>
<dbReference type="SMART" id="SM00822">
    <property type="entry name" value="PKS_KR"/>
    <property type="match status" value="1"/>
</dbReference>
<accession>A0ABT0UXF6</accession>
<dbReference type="InterPro" id="IPR020807">
    <property type="entry name" value="PKS_DH"/>
</dbReference>
<evidence type="ECO:0000259" key="4">
    <source>
        <dbReference type="PROSITE" id="PS52019"/>
    </source>
</evidence>
<dbReference type="InterPro" id="IPR011032">
    <property type="entry name" value="GroES-like_sf"/>
</dbReference>
<dbReference type="Gene3D" id="3.10.129.110">
    <property type="entry name" value="Polyketide synthase dehydratase"/>
    <property type="match status" value="1"/>
</dbReference>
<gene>
    <name evidence="5" type="ORF">NBG84_31675</name>
</gene>
<keyword evidence="6" id="KW-1185">Reference proteome</keyword>
<comment type="caution">
    <text evidence="5">The sequence shown here is derived from an EMBL/GenBank/DDBJ whole genome shotgun (WGS) entry which is preliminary data.</text>
</comment>
<dbReference type="Pfam" id="PF21089">
    <property type="entry name" value="PKS_DH_N"/>
    <property type="match status" value="1"/>
</dbReference>
<sequence length="926" mass="97232">MALRAGDEVGVDCLEELTLQAPLVLPGTGGVQLRVEVGAVDDAGRRSVTIHSRPDRKGAGLPWTCHATGSLALGGSTQSSWDPRVWPPTGAMLVETDGLYPSLAALGYEYGPAFQGLRAVWRRGQEVYAEVALPEERLAGVAAFGIDPALLDAALHAALIPAPEAGQHEESPRLPFVWSEVRLHATGATHVRVRLAPAGHDALVVEVADTEGALVASIGSLAMRPVDPGKLAGTRDVHHDSLFRTEWVSRAVPDADAAPVGRWALVGDDVLGLSTALDTARMRRYADLSMLSAEFDTTAASGDTRSGAQPELVLACALPGEDAPFGGPAAARSELHKALSLVQSWLADEQFADTRLVMVTRGAVAVGGAERPDLALAPVWGLLRTAQTENPGRFVLVDVDEDESSLRALPAALACGEPQFAVRGGEVLVPRLVRAAGALTAPEGEAEWRLDVTSRGTLDALSLVAAPEAAEPLLPHQVRVAVRAAGLNFRDVLIALGMYPDEASMGIEGAGTVVEVGPGVESLAVGDRVMGLIPGSFGPVAVVDHRLVAPVPDGWTFEQAASVTTAFLTAMYALVDLAGLQAGEKVLVHSAAGGVGMAAVQLGRHLGAEVYGTASEGKWDALRTAGLDDQHIASSRTAEFERRFAAATEGRGMDVVLDSLSGELVDASLRLLPRGGRFVEMGKTDVRDPERVAERHAGVRYRAFDLMEAGPDRVAEMLAELVGLFEAGTLQPLPVRPYDIRRAVEAFRFMSQAKHIGKLVLTIPQPWDAEGTVLITGGTGTLGGLLAQHLATEYGVRRLLLVSRRGPEADGAEELVERLAALGATATAVACDVSDREALSGLLEGIPAEHPLTAVMHLAGALDDGLVTTLTPERVESVFRPKVDAAWYLHELTRGLGLAEFVVFSSFAGVVGSAGQGNYAAASVFL</sequence>
<dbReference type="SMART" id="SM00829">
    <property type="entry name" value="PKS_ER"/>
    <property type="match status" value="1"/>
</dbReference>
<dbReference type="InterPro" id="IPR002364">
    <property type="entry name" value="Quin_OxRdtase/zeta-crystal_CS"/>
</dbReference>
<organism evidence="5 6">
    <name type="scientific">Streptomyces albipurpureus</name>
    <dbReference type="NCBI Taxonomy" id="2897419"/>
    <lineage>
        <taxon>Bacteria</taxon>
        <taxon>Bacillati</taxon>
        <taxon>Actinomycetota</taxon>
        <taxon>Actinomycetes</taxon>
        <taxon>Kitasatosporales</taxon>
        <taxon>Streptomycetaceae</taxon>
        <taxon>Streptomyces</taxon>
    </lineage>
</organism>
<dbReference type="InterPro" id="IPR049551">
    <property type="entry name" value="PKS_DH_C"/>
</dbReference>
<feature type="region of interest" description="C-terminal hotdog fold" evidence="3">
    <location>
        <begin position="91"/>
        <end position="232"/>
    </location>
</feature>
<dbReference type="Gene3D" id="3.90.180.10">
    <property type="entry name" value="Medium-chain alcohol dehydrogenases, catalytic domain"/>
    <property type="match status" value="1"/>
</dbReference>
<dbReference type="Gene3D" id="3.40.50.11460">
    <property type="match status" value="1"/>
</dbReference>
<dbReference type="InterPro" id="IPR057326">
    <property type="entry name" value="KR_dom"/>
</dbReference>
<dbReference type="InterPro" id="IPR013154">
    <property type="entry name" value="ADH-like_N"/>
</dbReference>
<dbReference type="InterPro" id="IPR036291">
    <property type="entry name" value="NAD(P)-bd_dom_sf"/>
</dbReference>
<name>A0ABT0UXF6_9ACTN</name>
<feature type="region of interest" description="N-terminal hotdog fold" evidence="3">
    <location>
        <begin position="1"/>
        <end position="78"/>
    </location>
</feature>
<dbReference type="Pfam" id="PF08240">
    <property type="entry name" value="ADH_N"/>
    <property type="match status" value="1"/>
</dbReference>
<dbReference type="InterPro" id="IPR049552">
    <property type="entry name" value="PKS_DH_N"/>
</dbReference>
<dbReference type="PROSITE" id="PS52019">
    <property type="entry name" value="PKS_MFAS_DH"/>
    <property type="match status" value="1"/>
</dbReference>
<evidence type="ECO:0000313" key="5">
    <source>
        <dbReference type="EMBL" id="MCM2392795.1"/>
    </source>
</evidence>
<dbReference type="InterPro" id="IPR050091">
    <property type="entry name" value="PKS_NRPS_Biosynth_Enz"/>
</dbReference>
<dbReference type="CDD" id="cd05195">
    <property type="entry name" value="enoyl_red"/>
    <property type="match status" value="1"/>
</dbReference>
<dbReference type="InterPro" id="IPR020843">
    <property type="entry name" value="ER"/>
</dbReference>
<dbReference type="Proteomes" id="UP001431429">
    <property type="component" value="Unassembled WGS sequence"/>
</dbReference>
<protein>
    <submittedName>
        <fullName evidence="5">SDR family NAD(P)-dependent oxidoreductase</fullName>
    </submittedName>
</protein>